<evidence type="ECO:0000259" key="6">
    <source>
        <dbReference type="Pfam" id="PF03953"/>
    </source>
</evidence>
<dbReference type="EMBL" id="JARBHB010000017">
    <property type="protein sequence ID" value="KAJ8865907.1"/>
    <property type="molecule type" value="Genomic_DNA"/>
</dbReference>
<dbReference type="Gene3D" id="1.10.287.600">
    <property type="entry name" value="Helix hairpin bin"/>
    <property type="match status" value="1"/>
</dbReference>
<reference evidence="7 8" key="1">
    <citation type="submission" date="2023-02" db="EMBL/GenBank/DDBJ databases">
        <title>LHISI_Scaffold_Assembly.</title>
        <authorList>
            <person name="Stuart O.P."/>
            <person name="Cleave R."/>
            <person name="Magrath M.J.L."/>
            <person name="Mikheyev A.S."/>
        </authorList>
    </citation>
    <scope>NUCLEOTIDE SEQUENCE [LARGE SCALE GENOMIC DNA]</scope>
    <source>
        <strain evidence="7">Daus_M_001</strain>
        <tissue evidence="7">Leg muscle</tissue>
    </source>
</reference>
<keyword evidence="8" id="KW-1185">Reference proteome</keyword>
<dbReference type="Gene3D" id="3.40.50.1440">
    <property type="entry name" value="Tubulin/FtsZ, GTPase domain"/>
    <property type="match status" value="1"/>
</dbReference>
<feature type="domain" description="Tubulin/FtsZ 2-layer sandwich" evidence="6">
    <location>
        <begin position="63"/>
        <end position="179"/>
    </location>
</feature>
<gene>
    <name evidence="7" type="ORF">PR048_033430</name>
</gene>
<comment type="similarity">
    <text evidence="2">Belongs to the tubulin family.</text>
</comment>
<dbReference type="InterPro" id="IPR018316">
    <property type="entry name" value="Tubulin/FtsZ_2-layer-sand-dom"/>
</dbReference>
<dbReference type="Pfam" id="PF03953">
    <property type="entry name" value="Tubulin_C"/>
    <property type="match status" value="1"/>
</dbReference>
<evidence type="ECO:0000256" key="1">
    <source>
        <dbReference type="ARBA" id="ARBA00001946"/>
    </source>
</evidence>
<evidence type="ECO:0000313" key="8">
    <source>
        <dbReference type="Proteomes" id="UP001159363"/>
    </source>
</evidence>
<sequence>MCEHLRTGCESAETSRYIATCKPFQDMNSIIVSMLLHLTSGSRFPGPLNVDISDIATNMVPFPGLHFVSSSYAPITLGRRNHEQSVRKDLCIGVLSRYNQLVGLDPWGGVLLGTALVGRGSVSMADMRSYVDRLGMRRRFAPWGTAMKVGLCSVPAAGHSASLLALANSSNMASLFSDVTSQFTKLFHRKAHTHHYLKVEGFDARDFEDSKECLLESVSRYSGMDHIQKVSKPRMQALV</sequence>
<dbReference type="Proteomes" id="UP001159363">
    <property type="component" value="Chromosome 16"/>
</dbReference>
<evidence type="ECO:0000313" key="7">
    <source>
        <dbReference type="EMBL" id="KAJ8865907.1"/>
    </source>
</evidence>
<dbReference type="InterPro" id="IPR023123">
    <property type="entry name" value="Tubulin_C"/>
</dbReference>
<proteinExistence type="inferred from homology"/>
<dbReference type="InterPro" id="IPR008280">
    <property type="entry name" value="Tub_FtsZ_C"/>
</dbReference>
<keyword evidence="5" id="KW-0342">GTP-binding</keyword>
<keyword evidence="4" id="KW-0547">Nucleotide-binding</keyword>
<dbReference type="InterPro" id="IPR000217">
    <property type="entry name" value="Tubulin"/>
</dbReference>
<keyword evidence="3" id="KW-0493">Microtubule</keyword>
<dbReference type="PRINTS" id="PR01163">
    <property type="entry name" value="BETATUBULIN"/>
</dbReference>
<dbReference type="Gene3D" id="3.30.1330.20">
    <property type="entry name" value="Tubulin/FtsZ, C-terminal domain"/>
    <property type="match status" value="1"/>
</dbReference>
<dbReference type="InterPro" id="IPR037103">
    <property type="entry name" value="Tubulin/FtsZ-like_C"/>
</dbReference>
<organism evidence="7 8">
    <name type="scientific">Dryococelus australis</name>
    <dbReference type="NCBI Taxonomy" id="614101"/>
    <lineage>
        <taxon>Eukaryota</taxon>
        <taxon>Metazoa</taxon>
        <taxon>Ecdysozoa</taxon>
        <taxon>Arthropoda</taxon>
        <taxon>Hexapoda</taxon>
        <taxon>Insecta</taxon>
        <taxon>Pterygota</taxon>
        <taxon>Neoptera</taxon>
        <taxon>Polyneoptera</taxon>
        <taxon>Phasmatodea</taxon>
        <taxon>Verophasmatodea</taxon>
        <taxon>Anareolatae</taxon>
        <taxon>Phasmatidae</taxon>
        <taxon>Eurycanthinae</taxon>
        <taxon>Dryococelus</taxon>
    </lineage>
</organism>
<dbReference type="InterPro" id="IPR002453">
    <property type="entry name" value="Beta_tubulin"/>
</dbReference>
<evidence type="ECO:0000256" key="5">
    <source>
        <dbReference type="ARBA" id="ARBA00023134"/>
    </source>
</evidence>
<dbReference type="PANTHER" id="PTHR11588">
    <property type="entry name" value="TUBULIN"/>
    <property type="match status" value="1"/>
</dbReference>
<evidence type="ECO:0000256" key="3">
    <source>
        <dbReference type="ARBA" id="ARBA00022701"/>
    </source>
</evidence>
<protein>
    <recommendedName>
        <fullName evidence="6">Tubulin/FtsZ 2-layer sandwich domain-containing protein</fullName>
    </recommendedName>
</protein>
<evidence type="ECO:0000256" key="2">
    <source>
        <dbReference type="ARBA" id="ARBA00009636"/>
    </source>
</evidence>
<dbReference type="SUPFAM" id="SSF55307">
    <property type="entry name" value="Tubulin C-terminal domain-like"/>
    <property type="match status" value="1"/>
</dbReference>
<comment type="cofactor">
    <cofactor evidence="1">
        <name>Mg(2+)</name>
        <dbReference type="ChEBI" id="CHEBI:18420"/>
    </cofactor>
</comment>
<dbReference type="InterPro" id="IPR036525">
    <property type="entry name" value="Tubulin/FtsZ_GTPase_sf"/>
</dbReference>
<evidence type="ECO:0000256" key="4">
    <source>
        <dbReference type="ARBA" id="ARBA00022741"/>
    </source>
</evidence>
<comment type="caution">
    <text evidence="7">The sequence shown here is derived from an EMBL/GenBank/DDBJ whole genome shotgun (WGS) entry which is preliminary data.</text>
</comment>
<accession>A0ABQ9G1I6</accession>
<name>A0ABQ9G1I6_9NEOP</name>